<accession>A0ABD2YUX2</accession>
<comment type="caution">
    <text evidence="1">The sequence shown here is derived from an EMBL/GenBank/DDBJ whole genome shotgun (WGS) entry which is preliminary data.</text>
</comment>
<organism evidence="1 2">
    <name type="scientific">Cinchona calisaya</name>
    <dbReference type="NCBI Taxonomy" id="153742"/>
    <lineage>
        <taxon>Eukaryota</taxon>
        <taxon>Viridiplantae</taxon>
        <taxon>Streptophyta</taxon>
        <taxon>Embryophyta</taxon>
        <taxon>Tracheophyta</taxon>
        <taxon>Spermatophyta</taxon>
        <taxon>Magnoliopsida</taxon>
        <taxon>eudicotyledons</taxon>
        <taxon>Gunneridae</taxon>
        <taxon>Pentapetalae</taxon>
        <taxon>asterids</taxon>
        <taxon>lamiids</taxon>
        <taxon>Gentianales</taxon>
        <taxon>Rubiaceae</taxon>
        <taxon>Cinchonoideae</taxon>
        <taxon>Cinchoneae</taxon>
        <taxon>Cinchona</taxon>
    </lineage>
</organism>
<dbReference type="AlphaFoldDB" id="A0ABD2YUX2"/>
<evidence type="ECO:0000313" key="2">
    <source>
        <dbReference type="Proteomes" id="UP001630127"/>
    </source>
</evidence>
<reference evidence="1 2" key="1">
    <citation type="submission" date="2024-11" db="EMBL/GenBank/DDBJ databases">
        <title>A near-complete genome assembly of Cinchona calisaya.</title>
        <authorList>
            <person name="Lian D.C."/>
            <person name="Zhao X.W."/>
            <person name="Wei L."/>
        </authorList>
    </citation>
    <scope>NUCLEOTIDE SEQUENCE [LARGE SCALE GENOMIC DNA]</scope>
    <source>
        <tissue evidence="1">Nenye</tissue>
    </source>
</reference>
<gene>
    <name evidence="1" type="ORF">ACH5RR_030129</name>
</gene>
<name>A0ABD2YUX2_9GENT</name>
<keyword evidence="2" id="KW-1185">Reference proteome</keyword>
<sequence length="137" mass="15585">MLCKCLRQQKEVIYKGLDREVGNAAYKSGARCCSSALCKGVYKSLADELCWMSSHWFGTTFSSTLKRLSLAHTVYDIWRARNLIIFQNDSVAAISIVAAIQKDMQTIVAAWKKIPRSKAKWNLVLEWNLSFNCFEPV</sequence>
<evidence type="ECO:0000313" key="1">
    <source>
        <dbReference type="EMBL" id="KAL3510728.1"/>
    </source>
</evidence>
<protein>
    <submittedName>
        <fullName evidence="1">Uncharacterized protein</fullName>
    </submittedName>
</protein>
<dbReference type="EMBL" id="JBJUIK010000012">
    <property type="protein sequence ID" value="KAL3510728.1"/>
    <property type="molecule type" value="Genomic_DNA"/>
</dbReference>
<proteinExistence type="predicted"/>
<dbReference type="Proteomes" id="UP001630127">
    <property type="component" value="Unassembled WGS sequence"/>
</dbReference>